<keyword evidence="3 7" id="KW-0378">Hydrolase</keyword>
<dbReference type="Gene3D" id="3.40.50.1820">
    <property type="entry name" value="alpha/beta hydrolase"/>
    <property type="match status" value="1"/>
</dbReference>
<accession>A0A653CJ29</accession>
<evidence type="ECO:0000256" key="6">
    <source>
        <dbReference type="ARBA" id="ARBA00023180"/>
    </source>
</evidence>
<evidence type="ECO:0000256" key="4">
    <source>
        <dbReference type="ARBA" id="ARBA00022963"/>
    </source>
</evidence>
<dbReference type="InterPro" id="IPR006693">
    <property type="entry name" value="AB_hydrolase_lipase"/>
</dbReference>
<dbReference type="FunFam" id="3.40.50.1820:FF:000057">
    <property type="entry name" value="Lipase"/>
    <property type="match status" value="1"/>
</dbReference>
<feature type="chain" id="PRO_5024786902" description="Lipase" evidence="9">
    <location>
        <begin position="16"/>
        <end position="413"/>
    </location>
</feature>
<dbReference type="GO" id="GO:0016042">
    <property type="term" value="P:lipid catabolic process"/>
    <property type="evidence" value="ECO:0007669"/>
    <property type="project" value="UniProtKB-KW"/>
</dbReference>
<proteinExistence type="inferred from homology"/>
<dbReference type="GO" id="GO:0016788">
    <property type="term" value="F:hydrolase activity, acting on ester bonds"/>
    <property type="evidence" value="ECO:0007669"/>
    <property type="project" value="InterPro"/>
</dbReference>
<gene>
    <name evidence="11" type="ORF">CALMAC_LOCUS9519</name>
</gene>
<sequence>MNVLLFFTFLCSAKCSLISQNILYSIGDVVGKSLSVINVHTDPDWGLGIEELTHRHGYNIDTHEVITEDGYILNIHRLSHESKNMSDSKRPVVFLMHALSTSSRIWVYMGPQSLGYALVDAGYDVWMGNARGTRYGRKHIRMNPNKDPDFWDFSFDEVGYYDLPKMIDYVLRETGTQQLIYIGHSQGNTEFFAMASRRPEYNKKIKVAVAAGPTVFAGGSRNRIQVTFLTIFIRLLGIKEMFRPGPLVPQFGRVFCSGKLLNPCVLIYKSGSGSTASVAPKMMLMLTCAAPEGFSSKMVLHYVQLLKSGEFKRYDYGFVKNKAKYGQHSAPNIDLSKVTAPVAIFYAPNDANIPMKKIGRLHDALPNVQMMYEIKDKHFSHVDFVGSKERGELFNTPLISYLDSVVHSSEDGS</sequence>
<dbReference type="PIRSF" id="PIRSF000862">
    <property type="entry name" value="Steryl_ester_lip"/>
    <property type="match status" value="1"/>
</dbReference>
<feature type="active site" description="Nucleophile" evidence="8">
    <location>
        <position position="185"/>
    </location>
</feature>
<dbReference type="InterPro" id="IPR025483">
    <property type="entry name" value="Lipase_euk"/>
</dbReference>
<feature type="active site" description="Charge relay system" evidence="8">
    <location>
        <position position="381"/>
    </location>
</feature>
<dbReference type="EMBL" id="CAACVG010007972">
    <property type="protein sequence ID" value="VEN47857.1"/>
    <property type="molecule type" value="Genomic_DNA"/>
</dbReference>
<dbReference type="Pfam" id="PF04083">
    <property type="entry name" value="Abhydro_lipase"/>
    <property type="match status" value="1"/>
</dbReference>
<comment type="similarity">
    <text evidence="1 7">Belongs to the AB hydrolase superfamily. Lipase family.</text>
</comment>
<keyword evidence="6" id="KW-0325">Glycoprotein</keyword>
<name>A0A653CJ29_CALMS</name>
<dbReference type="Proteomes" id="UP000410492">
    <property type="component" value="Unassembled WGS sequence"/>
</dbReference>
<keyword evidence="12" id="KW-1185">Reference proteome</keyword>
<evidence type="ECO:0000256" key="5">
    <source>
        <dbReference type="ARBA" id="ARBA00023098"/>
    </source>
</evidence>
<feature type="signal peptide" evidence="9">
    <location>
        <begin position="1"/>
        <end position="15"/>
    </location>
</feature>
<evidence type="ECO:0000313" key="11">
    <source>
        <dbReference type="EMBL" id="VEN47857.1"/>
    </source>
</evidence>
<protein>
    <recommendedName>
        <fullName evidence="7">Lipase</fullName>
    </recommendedName>
</protein>
<evidence type="ECO:0000313" key="12">
    <source>
        <dbReference type="Proteomes" id="UP000410492"/>
    </source>
</evidence>
<feature type="active site" description="Charge relay system" evidence="8">
    <location>
        <position position="350"/>
    </location>
</feature>
<keyword evidence="2 9" id="KW-0732">Signal</keyword>
<keyword evidence="5" id="KW-0443">Lipid metabolism</keyword>
<evidence type="ECO:0000256" key="7">
    <source>
        <dbReference type="PIRNR" id="PIRNR000862"/>
    </source>
</evidence>
<evidence type="ECO:0000256" key="2">
    <source>
        <dbReference type="ARBA" id="ARBA00022729"/>
    </source>
</evidence>
<dbReference type="SUPFAM" id="SSF53474">
    <property type="entry name" value="alpha/beta-Hydrolases"/>
    <property type="match status" value="1"/>
</dbReference>
<organism evidence="11 12">
    <name type="scientific">Callosobruchus maculatus</name>
    <name type="common">Southern cowpea weevil</name>
    <name type="synonym">Pulse bruchid</name>
    <dbReference type="NCBI Taxonomy" id="64391"/>
    <lineage>
        <taxon>Eukaryota</taxon>
        <taxon>Metazoa</taxon>
        <taxon>Ecdysozoa</taxon>
        <taxon>Arthropoda</taxon>
        <taxon>Hexapoda</taxon>
        <taxon>Insecta</taxon>
        <taxon>Pterygota</taxon>
        <taxon>Neoptera</taxon>
        <taxon>Endopterygota</taxon>
        <taxon>Coleoptera</taxon>
        <taxon>Polyphaga</taxon>
        <taxon>Cucujiformia</taxon>
        <taxon>Chrysomeloidea</taxon>
        <taxon>Chrysomelidae</taxon>
        <taxon>Bruchinae</taxon>
        <taxon>Bruchini</taxon>
        <taxon>Callosobruchus</taxon>
    </lineage>
</organism>
<dbReference type="AlphaFoldDB" id="A0A653CJ29"/>
<evidence type="ECO:0000256" key="1">
    <source>
        <dbReference type="ARBA" id="ARBA00010701"/>
    </source>
</evidence>
<evidence type="ECO:0000259" key="10">
    <source>
        <dbReference type="Pfam" id="PF04083"/>
    </source>
</evidence>
<dbReference type="OrthoDB" id="9974421at2759"/>
<feature type="domain" description="Partial AB-hydrolase lipase" evidence="10">
    <location>
        <begin position="49"/>
        <end position="109"/>
    </location>
</feature>
<evidence type="ECO:0000256" key="9">
    <source>
        <dbReference type="SAM" id="SignalP"/>
    </source>
</evidence>
<evidence type="ECO:0000256" key="3">
    <source>
        <dbReference type="ARBA" id="ARBA00022801"/>
    </source>
</evidence>
<keyword evidence="4 7" id="KW-0442">Lipid degradation</keyword>
<dbReference type="PANTHER" id="PTHR11005">
    <property type="entry name" value="LYSOSOMAL ACID LIPASE-RELATED"/>
    <property type="match status" value="1"/>
</dbReference>
<evidence type="ECO:0000256" key="8">
    <source>
        <dbReference type="PIRSR" id="PIRSR000862-1"/>
    </source>
</evidence>
<reference evidence="11 12" key="1">
    <citation type="submission" date="2019-01" db="EMBL/GenBank/DDBJ databases">
        <authorList>
            <person name="Sayadi A."/>
        </authorList>
    </citation>
    <scope>NUCLEOTIDE SEQUENCE [LARGE SCALE GENOMIC DNA]</scope>
</reference>
<dbReference type="InterPro" id="IPR029058">
    <property type="entry name" value="AB_hydrolase_fold"/>
</dbReference>